<feature type="compositionally biased region" description="Basic and acidic residues" evidence="1">
    <location>
        <begin position="32"/>
        <end position="45"/>
    </location>
</feature>
<feature type="region of interest" description="Disordered" evidence="1">
    <location>
        <begin position="1"/>
        <end position="47"/>
    </location>
</feature>
<dbReference type="EMBL" id="JACHXW010000017">
    <property type="protein sequence ID" value="MBB3154602.1"/>
    <property type="molecule type" value="Genomic_DNA"/>
</dbReference>
<evidence type="ECO:0000313" key="4">
    <source>
        <dbReference type="Proteomes" id="UP000518605"/>
    </source>
</evidence>
<keyword evidence="4" id="KW-1185">Reference proteome</keyword>
<evidence type="ECO:0000256" key="2">
    <source>
        <dbReference type="SAM" id="Phobius"/>
    </source>
</evidence>
<dbReference type="AlphaFoldDB" id="A0A7W5GD23"/>
<dbReference type="Proteomes" id="UP000518605">
    <property type="component" value="Unassembled WGS sequence"/>
</dbReference>
<evidence type="ECO:0000313" key="3">
    <source>
        <dbReference type="EMBL" id="MBB3154602.1"/>
    </source>
</evidence>
<proteinExistence type="predicted"/>
<name>A0A7W5GD23_9BACL</name>
<dbReference type="RefSeq" id="WP_183568317.1">
    <property type="nucleotide sequence ID" value="NZ_CBCSLB010000017.1"/>
</dbReference>
<feature type="transmembrane region" description="Helical" evidence="2">
    <location>
        <begin position="62"/>
        <end position="82"/>
    </location>
</feature>
<sequence length="107" mass="12213">MSMADERMDREESGFNSTAEEGRSGRKKRETRVKADKSSDKNDKKQRSKGLSILLWILRKSIVPVIMIIMLVAGLYIGYVVVGKQAEADVFSWATWQHLYDLIFAES</sequence>
<dbReference type="Pfam" id="PF11772">
    <property type="entry name" value="EpuA"/>
    <property type="match status" value="1"/>
</dbReference>
<keyword evidence="2" id="KW-0812">Transmembrane</keyword>
<feature type="compositionally biased region" description="Basic and acidic residues" evidence="1">
    <location>
        <begin position="1"/>
        <end position="13"/>
    </location>
</feature>
<keyword evidence="2" id="KW-0472">Membrane</keyword>
<dbReference type="InterPro" id="IPR024596">
    <property type="entry name" value="RNApol_su_b/EpuA"/>
</dbReference>
<organism evidence="3 4">
    <name type="scientific">Paenibacillus endophyticus</name>
    <dbReference type="NCBI Taxonomy" id="1294268"/>
    <lineage>
        <taxon>Bacteria</taxon>
        <taxon>Bacillati</taxon>
        <taxon>Bacillota</taxon>
        <taxon>Bacilli</taxon>
        <taxon>Bacillales</taxon>
        <taxon>Paenibacillaceae</taxon>
        <taxon>Paenibacillus</taxon>
    </lineage>
</organism>
<protein>
    <recommendedName>
        <fullName evidence="5">DNA-directed RNA polymerase subunit beta</fullName>
    </recommendedName>
</protein>
<reference evidence="3 4" key="1">
    <citation type="submission" date="2020-08" db="EMBL/GenBank/DDBJ databases">
        <title>Genomic Encyclopedia of Type Strains, Phase III (KMG-III): the genomes of soil and plant-associated and newly described type strains.</title>
        <authorList>
            <person name="Whitman W."/>
        </authorList>
    </citation>
    <scope>NUCLEOTIDE SEQUENCE [LARGE SCALE GENOMIC DNA]</scope>
    <source>
        <strain evidence="3 4">CECT 8234</strain>
    </source>
</reference>
<evidence type="ECO:0000256" key="1">
    <source>
        <dbReference type="SAM" id="MobiDB-lite"/>
    </source>
</evidence>
<accession>A0A7W5GD23</accession>
<keyword evidence="2" id="KW-1133">Transmembrane helix</keyword>
<comment type="caution">
    <text evidence="3">The sequence shown here is derived from an EMBL/GenBank/DDBJ whole genome shotgun (WGS) entry which is preliminary data.</text>
</comment>
<gene>
    <name evidence="3" type="ORF">FHS16_004684</name>
</gene>
<evidence type="ECO:0008006" key="5">
    <source>
        <dbReference type="Google" id="ProtNLM"/>
    </source>
</evidence>